<evidence type="ECO:0000313" key="2">
    <source>
        <dbReference type="WBParaSite" id="RSKR_0000207400.1"/>
    </source>
</evidence>
<evidence type="ECO:0000313" key="1">
    <source>
        <dbReference type="Proteomes" id="UP000095286"/>
    </source>
</evidence>
<dbReference type="WBParaSite" id="RSKR_0000207400.1">
    <property type="protein sequence ID" value="RSKR_0000207400.1"/>
    <property type="gene ID" value="RSKR_0000207400"/>
</dbReference>
<accession>A0AC35TMD3</accession>
<protein>
    <submittedName>
        <fullName evidence="2">Reverse transcriptase domain-containing protein</fullName>
    </submittedName>
</protein>
<name>A0AC35TMD3_9BILA</name>
<proteinExistence type="predicted"/>
<reference evidence="2" key="1">
    <citation type="submission" date="2016-11" db="UniProtKB">
        <authorList>
            <consortium name="WormBaseParasite"/>
        </authorList>
    </citation>
    <scope>IDENTIFICATION</scope>
    <source>
        <strain evidence="2">KR3021</strain>
    </source>
</reference>
<dbReference type="Proteomes" id="UP000095286">
    <property type="component" value="Unplaced"/>
</dbReference>
<sequence>MGDMAHGESEKGHAGVGLLFIGDNIELDLYGLTGHDAKLIKSSKNQFKKLNSNWDEIASRARAAYHKTKELFRSVKDDSKAYIYKMIIRPSMTYAAQTWILNIAVMKSLATTERTILRRIFKIR</sequence>
<organism evidence="1 2">
    <name type="scientific">Rhabditophanes sp. KR3021</name>
    <dbReference type="NCBI Taxonomy" id="114890"/>
    <lineage>
        <taxon>Eukaryota</taxon>
        <taxon>Metazoa</taxon>
        <taxon>Ecdysozoa</taxon>
        <taxon>Nematoda</taxon>
        <taxon>Chromadorea</taxon>
        <taxon>Rhabditida</taxon>
        <taxon>Tylenchina</taxon>
        <taxon>Panagrolaimomorpha</taxon>
        <taxon>Strongyloidoidea</taxon>
        <taxon>Alloionematidae</taxon>
        <taxon>Rhabditophanes</taxon>
    </lineage>
</organism>